<accession>A0A6J7US71</accession>
<sequence length="227" mass="25184">MAGLIDTHRSLLAPQHLHAELLCERKLLVHQIGEVCSGVCREDQQRVCAPLEREGPVRRSTRPHITELWCASRHAVAELLREQREVGAIHLERGEPRVRERHVHPGGGEQRGLCTGALCHGTTRTVERRHFGSGCNLRTHGLDPRTTGGSGRERERQKGLVVLVEPAEDVALNVAQVERRGRGSRRRGRRGRRCRPSGGCACKHGGRPERCGCRTEPDEELTTVGTG</sequence>
<protein>
    <submittedName>
        <fullName evidence="1">Unannotated protein</fullName>
    </submittedName>
</protein>
<organism evidence="1">
    <name type="scientific">freshwater metagenome</name>
    <dbReference type="NCBI Taxonomy" id="449393"/>
    <lineage>
        <taxon>unclassified sequences</taxon>
        <taxon>metagenomes</taxon>
        <taxon>ecological metagenomes</taxon>
    </lineage>
</organism>
<gene>
    <name evidence="1" type="ORF">UFOPK4306_02545</name>
</gene>
<dbReference type="AlphaFoldDB" id="A0A6J7US71"/>
<evidence type="ECO:0000313" key="1">
    <source>
        <dbReference type="EMBL" id="CAB5068823.1"/>
    </source>
</evidence>
<dbReference type="EMBL" id="CAFBQP010000166">
    <property type="protein sequence ID" value="CAB5068823.1"/>
    <property type="molecule type" value="Genomic_DNA"/>
</dbReference>
<reference evidence="1" key="1">
    <citation type="submission" date="2020-05" db="EMBL/GenBank/DDBJ databases">
        <authorList>
            <person name="Chiriac C."/>
            <person name="Salcher M."/>
            <person name="Ghai R."/>
            <person name="Kavagutti S V."/>
        </authorList>
    </citation>
    <scope>NUCLEOTIDE SEQUENCE</scope>
</reference>
<name>A0A6J7US71_9ZZZZ</name>
<proteinExistence type="predicted"/>